<dbReference type="SUPFAM" id="SSF88659">
    <property type="entry name" value="Sigma3 and sigma4 domains of RNA polymerase sigma factors"/>
    <property type="match status" value="1"/>
</dbReference>
<dbReference type="InterPro" id="IPR014284">
    <property type="entry name" value="RNA_pol_sigma-70_dom"/>
</dbReference>
<dbReference type="RefSeq" id="WP_130159165.1">
    <property type="nucleotide sequence ID" value="NZ_SGIS01000027.1"/>
</dbReference>
<dbReference type="GO" id="GO:0016987">
    <property type="term" value="F:sigma factor activity"/>
    <property type="evidence" value="ECO:0007669"/>
    <property type="project" value="UniProtKB-KW"/>
</dbReference>
<evidence type="ECO:0000259" key="6">
    <source>
        <dbReference type="Pfam" id="PF08281"/>
    </source>
</evidence>
<dbReference type="NCBIfam" id="TIGR02937">
    <property type="entry name" value="sigma70-ECF"/>
    <property type="match status" value="1"/>
</dbReference>
<feature type="domain" description="RNA polymerase sigma factor 70 region 4 type 2" evidence="6">
    <location>
        <begin position="118"/>
        <end position="169"/>
    </location>
</feature>
<reference evidence="7 8" key="1">
    <citation type="submission" date="2019-02" db="EMBL/GenBank/DDBJ databases">
        <authorList>
            <person name="Li Y."/>
        </authorList>
    </citation>
    <scope>NUCLEOTIDE SEQUENCE [LARGE SCALE GENOMIC DNA]</scope>
    <source>
        <strain evidence="7 8">3-7</strain>
    </source>
</reference>
<evidence type="ECO:0000256" key="4">
    <source>
        <dbReference type="ARBA" id="ARBA00023163"/>
    </source>
</evidence>
<dbReference type="InterPro" id="IPR039425">
    <property type="entry name" value="RNA_pol_sigma-70-like"/>
</dbReference>
<dbReference type="PANTHER" id="PTHR43133">
    <property type="entry name" value="RNA POLYMERASE ECF-TYPE SIGMA FACTO"/>
    <property type="match status" value="1"/>
</dbReference>
<dbReference type="InterPro" id="IPR007627">
    <property type="entry name" value="RNA_pol_sigma70_r2"/>
</dbReference>
<dbReference type="Pfam" id="PF08281">
    <property type="entry name" value="Sigma70_r4_2"/>
    <property type="match status" value="1"/>
</dbReference>
<dbReference type="AlphaFoldDB" id="A0A4Q6XSX2"/>
<evidence type="ECO:0000256" key="3">
    <source>
        <dbReference type="ARBA" id="ARBA00023082"/>
    </source>
</evidence>
<dbReference type="InterPro" id="IPR013249">
    <property type="entry name" value="RNA_pol_sigma70_r4_t2"/>
</dbReference>
<keyword evidence="3" id="KW-0731">Sigma factor</keyword>
<evidence type="ECO:0000259" key="5">
    <source>
        <dbReference type="Pfam" id="PF04542"/>
    </source>
</evidence>
<dbReference type="PANTHER" id="PTHR43133:SF63">
    <property type="entry name" value="RNA POLYMERASE SIGMA FACTOR FECI-RELATED"/>
    <property type="match status" value="1"/>
</dbReference>
<dbReference type="InterPro" id="IPR013324">
    <property type="entry name" value="RNA_pol_sigma_r3/r4-like"/>
</dbReference>
<gene>
    <name evidence="7" type="ORF">EWE75_16280</name>
</gene>
<dbReference type="Proteomes" id="UP000292085">
    <property type="component" value="Unassembled WGS sequence"/>
</dbReference>
<dbReference type="OrthoDB" id="9794372at2"/>
<keyword evidence="8" id="KW-1185">Reference proteome</keyword>
<accession>A0A4Q6XSX2</accession>
<evidence type="ECO:0000256" key="1">
    <source>
        <dbReference type="ARBA" id="ARBA00010641"/>
    </source>
</evidence>
<dbReference type="GO" id="GO:0003677">
    <property type="term" value="F:DNA binding"/>
    <property type="evidence" value="ECO:0007669"/>
    <property type="project" value="InterPro"/>
</dbReference>
<dbReference type="Pfam" id="PF04542">
    <property type="entry name" value="Sigma70_r2"/>
    <property type="match status" value="1"/>
</dbReference>
<evidence type="ECO:0000256" key="2">
    <source>
        <dbReference type="ARBA" id="ARBA00023015"/>
    </source>
</evidence>
<proteinExistence type="inferred from homology"/>
<feature type="domain" description="RNA polymerase sigma-70 region 2" evidence="5">
    <location>
        <begin position="28"/>
        <end position="87"/>
    </location>
</feature>
<organism evidence="7 8">
    <name type="scientific">Sphingomonas populi</name>
    <dbReference type="NCBI Taxonomy" id="2484750"/>
    <lineage>
        <taxon>Bacteria</taxon>
        <taxon>Pseudomonadati</taxon>
        <taxon>Pseudomonadota</taxon>
        <taxon>Alphaproteobacteria</taxon>
        <taxon>Sphingomonadales</taxon>
        <taxon>Sphingomonadaceae</taxon>
        <taxon>Sphingomonas</taxon>
    </lineage>
</organism>
<keyword evidence="2" id="KW-0805">Transcription regulation</keyword>
<dbReference type="InterPro" id="IPR013325">
    <property type="entry name" value="RNA_pol_sigma_r2"/>
</dbReference>
<evidence type="ECO:0000313" key="7">
    <source>
        <dbReference type="EMBL" id="RZF63360.1"/>
    </source>
</evidence>
<dbReference type="SUPFAM" id="SSF88946">
    <property type="entry name" value="Sigma2 domain of RNA polymerase sigma factors"/>
    <property type="match status" value="1"/>
</dbReference>
<comment type="similarity">
    <text evidence="1">Belongs to the sigma-70 factor family. ECF subfamily.</text>
</comment>
<protein>
    <submittedName>
        <fullName evidence="7">Sigma-70 family RNA polymerase sigma factor</fullName>
    </submittedName>
</protein>
<dbReference type="InterPro" id="IPR036388">
    <property type="entry name" value="WH-like_DNA-bd_sf"/>
</dbReference>
<dbReference type="Gene3D" id="1.10.1740.10">
    <property type="match status" value="1"/>
</dbReference>
<dbReference type="EMBL" id="SGIS01000027">
    <property type="protein sequence ID" value="RZF63360.1"/>
    <property type="molecule type" value="Genomic_DNA"/>
</dbReference>
<sequence>MNEIVAIAAPNAARRHAAREEAELRVALKRFVGGRLGAGERADGEDIVQETYLRLYDYRRTRPVADIGAFCFAVARNLVHDHFRRRSAAPRTEQVDDAIVCPQPRVEEVLDYRQRVEILVRAMKVMPALRREVFLRRQLDGTPAVQIAADLGLSRAAVDKHCTRALADLRAALERRGLPPGARP</sequence>
<comment type="caution">
    <text evidence="7">The sequence shown here is derived from an EMBL/GenBank/DDBJ whole genome shotgun (WGS) entry which is preliminary data.</text>
</comment>
<dbReference type="Gene3D" id="1.10.10.10">
    <property type="entry name" value="Winged helix-like DNA-binding domain superfamily/Winged helix DNA-binding domain"/>
    <property type="match status" value="1"/>
</dbReference>
<dbReference type="GO" id="GO:0006352">
    <property type="term" value="P:DNA-templated transcription initiation"/>
    <property type="evidence" value="ECO:0007669"/>
    <property type="project" value="InterPro"/>
</dbReference>
<evidence type="ECO:0000313" key="8">
    <source>
        <dbReference type="Proteomes" id="UP000292085"/>
    </source>
</evidence>
<name>A0A4Q6XSX2_9SPHN</name>
<keyword evidence="4" id="KW-0804">Transcription</keyword>